<dbReference type="PANTHER" id="PTHR31191:SF4">
    <property type="entry name" value="CENTROSOMAL PROTEIN OF 126 KDA"/>
    <property type="match status" value="1"/>
</dbReference>
<name>A0ABN9L2U0_9NEOB</name>
<dbReference type="PANTHER" id="PTHR31191">
    <property type="entry name" value="CENTROSOMAL PROTEIN CEP126"/>
    <property type="match status" value="1"/>
</dbReference>
<organism evidence="2 3">
    <name type="scientific">Ranitomeya imitator</name>
    <name type="common">mimic poison frog</name>
    <dbReference type="NCBI Taxonomy" id="111125"/>
    <lineage>
        <taxon>Eukaryota</taxon>
        <taxon>Metazoa</taxon>
        <taxon>Chordata</taxon>
        <taxon>Craniata</taxon>
        <taxon>Vertebrata</taxon>
        <taxon>Euteleostomi</taxon>
        <taxon>Amphibia</taxon>
        <taxon>Batrachia</taxon>
        <taxon>Anura</taxon>
        <taxon>Neobatrachia</taxon>
        <taxon>Hyloidea</taxon>
        <taxon>Dendrobatidae</taxon>
        <taxon>Dendrobatinae</taxon>
        <taxon>Ranitomeya</taxon>
    </lineage>
</organism>
<evidence type="ECO:0000256" key="1">
    <source>
        <dbReference type="SAM" id="MobiDB-lite"/>
    </source>
</evidence>
<reference evidence="2" key="1">
    <citation type="submission" date="2023-07" db="EMBL/GenBank/DDBJ databases">
        <authorList>
            <person name="Stuckert A."/>
        </authorList>
    </citation>
    <scope>NUCLEOTIDE SEQUENCE</scope>
</reference>
<dbReference type="Proteomes" id="UP001176940">
    <property type="component" value="Unassembled WGS sequence"/>
</dbReference>
<feature type="region of interest" description="Disordered" evidence="1">
    <location>
        <begin position="146"/>
        <end position="165"/>
    </location>
</feature>
<gene>
    <name evidence="2" type="ORF">RIMI_LOCUS3569908</name>
</gene>
<evidence type="ECO:0000313" key="2">
    <source>
        <dbReference type="EMBL" id="CAJ0928806.1"/>
    </source>
</evidence>
<sequence length="230" mass="27097">MAFTVKYNLEDVRKLCTRLIRITVNDGSRSLSVRSELRTNSDQIIFEKWKKYNKIMYDRSTSTIALEEKQREEEQKEQKFRDEILHQRKLKLQEATEKFQRAHLPPSQRRRPAYTIHKRPTPSLENALEQIQGSVPSTYYYFSNHRSPNSTRTTDAPSSVSSVGHSAWSRKQQAAAKLDLQRAFEERSAVQVDSNQLYFQHRLEEAQRLLEEQHLSNLQEKTQNFPLTTK</sequence>
<comment type="caution">
    <text evidence="2">The sequence shown here is derived from an EMBL/GenBank/DDBJ whole genome shotgun (WGS) entry which is preliminary data.</text>
</comment>
<proteinExistence type="predicted"/>
<accession>A0ABN9L2U0</accession>
<dbReference type="InterPro" id="IPR028257">
    <property type="entry name" value="CEP126"/>
</dbReference>
<dbReference type="Pfam" id="PF15352">
    <property type="entry name" value="K1377"/>
    <property type="match status" value="1"/>
</dbReference>
<dbReference type="EMBL" id="CAUEEQ010005424">
    <property type="protein sequence ID" value="CAJ0928806.1"/>
    <property type="molecule type" value="Genomic_DNA"/>
</dbReference>
<keyword evidence="3" id="KW-1185">Reference proteome</keyword>
<protein>
    <submittedName>
        <fullName evidence="2">Uncharacterized protein</fullName>
    </submittedName>
</protein>
<feature type="compositionally biased region" description="Polar residues" evidence="1">
    <location>
        <begin position="146"/>
        <end position="157"/>
    </location>
</feature>
<evidence type="ECO:0000313" key="3">
    <source>
        <dbReference type="Proteomes" id="UP001176940"/>
    </source>
</evidence>